<dbReference type="SUPFAM" id="SSF46785">
    <property type="entry name" value="Winged helix' DNA-binding domain"/>
    <property type="match status" value="1"/>
</dbReference>
<dbReference type="GO" id="GO:0003700">
    <property type="term" value="F:DNA-binding transcription factor activity"/>
    <property type="evidence" value="ECO:0007669"/>
    <property type="project" value="InterPro"/>
</dbReference>
<evidence type="ECO:0000256" key="4">
    <source>
        <dbReference type="SAM" id="MobiDB-lite"/>
    </source>
</evidence>
<dbReference type="InterPro" id="IPR036388">
    <property type="entry name" value="WH-like_DNA-bd_sf"/>
</dbReference>
<proteinExistence type="predicted"/>
<reference evidence="6 7" key="1">
    <citation type="submission" date="2017-09" db="EMBL/GenBank/DDBJ databases">
        <authorList>
            <person name="Lee N."/>
            <person name="Cho B.-K."/>
        </authorList>
    </citation>
    <scope>NUCLEOTIDE SEQUENCE [LARGE SCALE GENOMIC DNA]</scope>
    <source>
        <strain evidence="6 7">ATCC 12853</strain>
    </source>
</reference>
<evidence type="ECO:0000313" key="7">
    <source>
        <dbReference type="Proteomes" id="UP000325529"/>
    </source>
</evidence>
<dbReference type="AlphaFoldDB" id="A0A5J6GLM9"/>
<evidence type="ECO:0000256" key="1">
    <source>
        <dbReference type="ARBA" id="ARBA00023015"/>
    </source>
</evidence>
<dbReference type="InterPro" id="IPR013196">
    <property type="entry name" value="HTH_11"/>
</dbReference>
<dbReference type="InterPro" id="IPR026881">
    <property type="entry name" value="WYL_dom"/>
</dbReference>
<feature type="region of interest" description="Disordered" evidence="4">
    <location>
        <begin position="320"/>
        <end position="362"/>
    </location>
</feature>
<evidence type="ECO:0000259" key="5">
    <source>
        <dbReference type="PROSITE" id="PS51000"/>
    </source>
</evidence>
<dbReference type="Pfam" id="PF13280">
    <property type="entry name" value="WYL"/>
    <property type="match status" value="1"/>
</dbReference>
<dbReference type="Gene3D" id="1.10.10.10">
    <property type="entry name" value="Winged helix-like DNA-binding domain superfamily/Winged helix DNA-binding domain"/>
    <property type="match status" value="1"/>
</dbReference>
<dbReference type="EMBL" id="CP023699">
    <property type="protein sequence ID" value="QEU95342.1"/>
    <property type="molecule type" value="Genomic_DNA"/>
</dbReference>
<dbReference type="InterPro" id="IPR051534">
    <property type="entry name" value="CBASS_pafABC_assoc_protein"/>
</dbReference>
<keyword evidence="2" id="KW-0238">DNA-binding</keyword>
<dbReference type="PANTHER" id="PTHR34580:SF3">
    <property type="entry name" value="PROTEIN PAFB"/>
    <property type="match status" value="1"/>
</dbReference>
<dbReference type="InterPro" id="IPR057727">
    <property type="entry name" value="WCX_dom"/>
</dbReference>
<dbReference type="PANTHER" id="PTHR34580">
    <property type="match status" value="1"/>
</dbReference>
<gene>
    <name evidence="6" type="ORF">CP970_34455</name>
</gene>
<dbReference type="GO" id="GO:0003677">
    <property type="term" value="F:DNA binding"/>
    <property type="evidence" value="ECO:0007669"/>
    <property type="project" value="UniProtKB-KW"/>
</dbReference>
<accession>A0A5J6GLM9</accession>
<dbReference type="InterPro" id="IPR036390">
    <property type="entry name" value="WH_DNA-bd_sf"/>
</dbReference>
<evidence type="ECO:0000256" key="2">
    <source>
        <dbReference type="ARBA" id="ARBA00023125"/>
    </source>
</evidence>
<sequence length="362" mass="39354">MLETSARLLRLLSLLQAHREWSGADLADRLGVTSRTVRRDVDRLRELGYPVNASPGTGGGYQLGAGAELPPLLLDDEEAVAVAVGLRTAAGQGIEGIGETSVRALAKLEQVLPDRLRRRVGALNAFTVPMLRAPQAQGVDPAVLTELAHLCRDSERLRFDYRDHQSSSSRRTVEPHRLVCTERRWYLVAWDLDRADWRTFRADRITPRPPHGPRFAPREPPADDLAAYVSRGVSTRAYAAQAVVRLLVPLAEAAQRITPSDGTLEAETEHTCLLRTGAANLDVMVFHVLFMGMEFEVVEPAELTGRITAARDLLSRALDRGAPSGDRAAVPRGPAARPAPRTPRTRDGADRTPGTPSGSGAA</sequence>
<dbReference type="InterPro" id="IPR001034">
    <property type="entry name" value="DeoR_HTH"/>
</dbReference>
<dbReference type="Proteomes" id="UP000325529">
    <property type="component" value="Chromosome"/>
</dbReference>
<dbReference type="PROSITE" id="PS00894">
    <property type="entry name" value="HTH_DEOR_1"/>
    <property type="match status" value="1"/>
</dbReference>
<dbReference type="PROSITE" id="PS51000">
    <property type="entry name" value="HTH_DEOR_2"/>
    <property type="match status" value="1"/>
</dbReference>
<evidence type="ECO:0000256" key="3">
    <source>
        <dbReference type="ARBA" id="ARBA00023163"/>
    </source>
</evidence>
<feature type="domain" description="HTH deoR-type" evidence="5">
    <location>
        <begin position="4"/>
        <end position="59"/>
    </location>
</feature>
<dbReference type="OrthoDB" id="8555652at2"/>
<dbReference type="InterPro" id="IPR018356">
    <property type="entry name" value="Tscrpt_reg_HTH_DeoR_CS"/>
</dbReference>
<dbReference type="Pfam" id="PF08279">
    <property type="entry name" value="HTH_11"/>
    <property type="match status" value="1"/>
</dbReference>
<organism evidence="6 7">
    <name type="scientific">Streptomyces kanamyceticus</name>
    <dbReference type="NCBI Taxonomy" id="1967"/>
    <lineage>
        <taxon>Bacteria</taxon>
        <taxon>Bacillati</taxon>
        <taxon>Actinomycetota</taxon>
        <taxon>Actinomycetes</taxon>
        <taxon>Kitasatosporales</taxon>
        <taxon>Streptomycetaceae</taxon>
        <taxon>Streptomyces</taxon>
    </lineage>
</organism>
<keyword evidence="7" id="KW-1185">Reference proteome</keyword>
<protein>
    <submittedName>
        <fullName evidence="6">YafY family transcriptional regulator</fullName>
    </submittedName>
</protein>
<keyword evidence="3" id="KW-0804">Transcription</keyword>
<evidence type="ECO:0000313" key="6">
    <source>
        <dbReference type="EMBL" id="QEU95342.1"/>
    </source>
</evidence>
<dbReference type="PROSITE" id="PS52050">
    <property type="entry name" value="WYL"/>
    <property type="match status" value="1"/>
</dbReference>
<feature type="compositionally biased region" description="Low complexity" evidence="4">
    <location>
        <begin position="326"/>
        <end position="339"/>
    </location>
</feature>
<keyword evidence="1" id="KW-0805">Transcription regulation</keyword>
<dbReference type="Pfam" id="PF25583">
    <property type="entry name" value="WCX"/>
    <property type="match status" value="1"/>
</dbReference>
<name>A0A5J6GLM9_STRKN</name>
<dbReference type="RefSeq" id="WP_055551987.1">
    <property type="nucleotide sequence ID" value="NZ_CP023699.1"/>
</dbReference>
<dbReference type="KEGG" id="ska:CP970_34455"/>